<evidence type="ECO:0000256" key="4">
    <source>
        <dbReference type="SAM" id="SignalP"/>
    </source>
</evidence>
<dbReference type="InterPro" id="IPR013105">
    <property type="entry name" value="TPR_2"/>
</dbReference>
<keyword evidence="4" id="KW-0732">Signal</keyword>
<dbReference type="PROSITE" id="PS51257">
    <property type="entry name" value="PROKAR_LIPOPROTEIN"/>
    <property type="match status" value="1"/>
</dbReference>
<dbReference type="RefSeq" id="WP_091650379.1">
    <property type="nucleotide sequence ID" value="NZ_FOVW01000002.1"/>
</dbReference>
<proteinExistence type="predicted"/>
<dbReference type="PROSITE" id="PS50005">
    <property type="entry name" value="TPR"/>
    <property type="match status" value="4"/>
</dbReference>
<dbReference type="PROSITE" id="PS50293">
    <property type="entry name" value="TPR_REGION"/>
    <property type="match status" value="1"/>
</dbReference>
<dbReference type="PANTHER" id="PTHR44858:SF1">
    <property type="entry name" value="UDP-N-ACETYLGLUCOSAMINE--PEPTIDE N-ACETYLGLUCOSAMINYLTRANSFERASE SPINDLY-RELATED"/>
    <property type="match status" value="1"/>
</dbReference>
<feature type="chain" id="PRO_5011705180" evidence="4">
    <location>
        <begin position="27"/>
        <end position="265"/>
    </location>
</feature>
<dbReference type="AlphaFoldDB" id="A0A1I5CF45"/>
<evidence type="ECO:0000256" key="2">
    <source>
        <dbReference type="ARBA" id="ARBA00022803"/>
    </source>
</evidence>
<feature type="signal peptide" evidence="4">
    <location>
        <begin position="1"/>
        <end position="26"/>
    </location>
</feature>
<feature type="repeat" description="TPR" evidence="3">
    <location>
        <begin position="54"/>
        <end position="87"/>
    </location>
</feature>
<keyword evidence="1" id="KW-0677">Repeat</keyword>
<evidence type="ECO:0000256" key="3">
    <source>
        <dbReference type="PROSITE-ProRule" id="PRU00339"/>
    </source>
</evidence>
<dbReference type="PANTHER" id="PTHR44858">
    <property type="entry name" value="TETRATRICOPEPTIDE REPEAT PROTEIN 6"/>
    <property type="match status" value="1"/>
</dbReference>
<dbReference type="Pfam" id="PF07719">
    <property type="entry name" value="TPR_2"/>
    <property type="match status" value="1"/>
</dbReference>
<dbReference type="Gene3D" id="1.25.40.10">
    <property type="entry name" value="Tetratricopeptide repeat domain"/>
    <property type="match status" value="3"/>
</dbReference>
<dbReference type="Proteomes" id="UP000199564">
    <property type="component" value="Unassembled WGS sequence"/>
</dbReference>
<feature type="repeat" description="TPR" evidence="3">
    <location>
        <begin position="88"/>
        <end position="121"/>
    </location>
</feature>
<dbReference type="InterPro" id="IPR050498">
    <property type="entry name" value="Ycf3"/>
</dbReference>
<feature type="repeat" description="TPR" evidence="3">
    <location>
        <begin position="122"/>
        <end position="155"/>
    </location>
</feature>
<dbReference type="Pfam" id="PF13432">
    <property type="entry name" value="TPR_16"/>
    <property type="match status" value="1"/>
</dbReference>
<dbReference type="SMART" id="SM00028">
    <property type="entry name" value="TPR"/>
    <property type="match status" value="5"/>
</dbReference>
<gene>
    <name evidence="5" type="ORF">SAMN04488519_102252</name>
</gene>
<protein>
    <submittedName>
        <fullName evidence="5">Tetratricopeptide repeat-containing protein</fullName>
    </submittedName>
</protein>
<dbReference type="Pfam" id="PF13181">
    <property type="entry name" value="TPR_8"/>
    <property type="match status" value="1"/>
</dbReference>
<dbReference type="EMBL" id="FOVW01000002">
    <property type="protein sequence ID" value="SFN85504.1"/>
    <property type="molecule type" value="Genomic_DNA"/>
</dbReference>
<evidence type="ECO:0000313" key="6">
    <source>
        <dbReference type="Proteomes" id="UP000199564"/>
    </source>
</evidence>
<dbReference type="InterPro" id="IPR011990">
    <property type="entry name" value="TPR-like_helical_dom_sf"/>
</dbReference>
<name>A0A1I5CF45_9BACT</name>
<evidence type="ECO:0000313" key="5">
    <source>
        <dbReference type="EMBL" id="SFN85504.1"/>
    </source>
</evidence>
<evidence type="ECO:0000256" key="1">
    <source>
        <dbReference type="ARBA" id="ARBA00022737"/>
    </source>
</evidence>
<dbReference type="InterPro" id="IPR019734">
    <property type="entry name" value="TPR_rpt"/>
</dbReference>
<organism evidence="5 6">
    <name type="scientific">Algoriphagus ornithinivorans</name>
    <dbReference type="NCBI Taxonomy" id="226506"/>
    <lineage>
        <taxon>Bacteria</taxon>
        <taxon>Pseudomonadati</taxon>
        <taxon>Bacteroidota</taxon>
        <taxon>Cytophagia</taxon>
        <taxon>Cytophagales</taxon>
        <taxon>Cyclobacteriaceae</taxon>
        <taxon>Algoriphagus</taxon>
    </lineage>
</organism>
<dbReference type="STRING" id="226506.SAMN04488519_102252"/>
<reference evidence="6" key="1">
    <citation type="submission" date="2016-10" db="EMBL/GenBank/DDBJ databases">
        <authorList>
            <person name="Varghese N."/>
            <person name="Submissions S."/>
        </authorList>
    </citation>
    <scope>NUCLEOTIDE SEQUENCE [LARGE SCALE GENOMIC DNA]</scope>
    <source>
        <strain evidence="6">DSM 15282</strain>
    </source>
</reference>
<sequence length="265" mass="30356">MLRKIHKPTVLFLLLILSSCSSDLFQAEQLFYKKQYEEAISELNKYLFLHITDIKALHLRARSYEELDKTDEAIQDYERIISIKPDYAQAFAGIGKILFEQEKYKDAELALLKAAKLDPVDYEILYLVGRALMMTEDYKTANKFFDRAKEINPKDAKLYFYQGMARAYIGDPLGCAASFNTYVQKEPNNAVAVYNRGFAYLHLGYLEYALEDFEQVLKFNPNHTEALAKKGICMAKMGNSDGCIYIQQAARKGSDYAQSNLDICS</sequence>
<accession>A0A1I5CF45</accession>
<keyword evidence="6" id="KW-1185">Reference proteome</keyword>
<keyword evidence="2 3" id="KW-0802">TPR repeat</keyword>
<feature type="repeat" description="TPR" evidence="3">
    <location>
        <begin position="190"/>
        <end position="223"/>
    </location>
</feature>
<dbReference type="SUPFAM" id="SSF48452">
    <property type="entry name" value="TPR-like"/>
    <property type="match status" value="1"/>
</dbReference>